<keyword evidence="3" id="KW-1185">Reference proteome</keyword>
<evidence type="ECO:0000313" key="2">
    <source>
        <dbReference type="EMBL" id="KAF7830560.1"/>
    </source>
</evidence>
<organism evidence="2 3">
    <name type="scientific">Senna tora</name>
    <dbReference type="NCBI Taxonomy" id="362788"/>
    <lineage>
        <taxon>Eukaryota</taxon>
        <taxon>Viridiplantae</taxon>
        <taxon>Streptophyta</taxon>
        <taxon>Embryophyta</taxon>
        <taxon>Tracheophyta</taxon>
        <taxon>Spermatophyta</taxon>
        <taxon>Magnoliopsida</taxon>
        <taxon>eudicotyledons</taxon>
        <taxon>Gunneridae</taxon>
        <taxon>Pentapetalae</taxon>
        <taxon>rosids</taxon>
        <taxon>fabids</taxon>
        <taxon>Fabales</taxon>
        <taxon>Fabaceae</taxon>
        <taxon>Caesalpinioideae</taxon>
        <taxon>Cassia clade</taxon>
        <taxon>Senna</taxon>
    </lineage>
</organism>
<accession>A0A834U1V2</accession>
<dbReference type="EMBL" id="JAAIUW010000005">
    <property type="protein sequence ID" value="KAF7830560.1"/>
    <property type="molecule type" value="Genomic_DNA"/>
</dbReference>
<name>A0A834U1V2_9FABA</name>
<reference evidence="2" key="1">
    <citation type="submission" date="2020-09" db="EMBL/GenBank/DDBJ databases">
        <title>Genome-Enabled Discovery of Anthraquinone Biosynthesis in Senna tora.</title>
        <authorList>
            <person name="Kang S.-H."/>
            <person name="Pandey R.P."/>
            <person name="Lee C.-M."/>
            <person name="Sim J.-S."/>
            <person name="Jeong J.-T."/>
            <person name="Choi B.-S."/>
            <person name="Jung M."/>
            <person name="Ginzburg D."/>
            <person name="Zhao K."/>
            <person name="Won S.Y."/>
            <person name="Oh T.-J."/>
            <person name="Yu Y."/>
            <person name="Kim N.-H."/>
            <person name="Lee O.R."/>
            <person name="Lee T.-H."/>
            <person name="Bashyal P."/>
            <person name="Kim T.-S."/>
            <person name="Lee W.-H."/>
            <person name="Kawkins C."/>
            <person name="Kim C.-K."/>
            <person name="Kim J.S."/>
            <person name="Ahn B.O."/>
            <person name="Rhee S.Y."/>
            <person name="Sohng J.K."/>
        </authorList>
    </citation>
    <scope>NUCLEOTIDE SEQUENCE</scope>
    <source>
        <tissue evidence="2">Leaf</tissue>
    </source>
</reference>
<evidence type="ECO:0000256" key="1">
    <source>
        <dbReference type="SAM" id="MobiDB-lite"/>
    </source>
</evidence>
<feature type="region of interest" description="Disordered" evidence="1">
    <location>
        <begin position="1"/>
        <end position="29"/>
    </location>
</feature>
<evidence type="ECO:0000313" key="3">
    <source>
        <dbReference type="Proteomes" id="UP000634136"/>
    </source>
</evidence>
<feature type="compositionally biased region" description="Basic and acidic residues" evidence="1">
    <location>
        <begin position="1"/>
        <end position="18"/>
    </location>
</feature>
<sequence>MRRLWNEHNETADPREGYEAEASTTDDGSAPCLFQLKPLAHSCQSLTANRPERVAVHQHNRGRCPPEMLRSHTLVEARSSRAS</sequence>
<gene>
    <name evidence="2" type="ORF">G2W53_012893</name>
</gene>
<proteinExistence type="predicted"/>
<protein>
    <submittedName>
        <fullName evidence="2">Uncharacterized protein</fullName>
    </submittedName>
</protein>
<dbReference type="Proteomes" id="UP000634136">
    <property type="component" value="Unassembled WGS sequence"/>
</dbReference>
<dbReference type="AlphaFoldDB" id="A0A834U1V2"/>
<comment type="caution">
    <text evidence="2">The sequence shown here is derived from an EMBL/GenBank/DDBJ whole genome shotgun (WGS) entry which is preliminary data.</text>
</comment>